<dbReference type="EMBL" id="JAUSVV010000020">
    <property type="protein sequence ID" value="MDQ0445070.1"/>
    <property type="molecule type" value="Genomic_DNA"/>
</dbReference>
<reference evidence="1 2" key="1">
    <citation type="submission" date="2023-07" db="EMBL/GenBank/DDBJ databases">
        <title>Genomic Encyclopedia of Type Strains, Phase IV (KMG-IV): sequencing the most valuable type-strain genomes for metagenomic binning, comparative biology and taxonomic classification.</title>
        <authorList>
            <person name="Goeker M."/>
        </authorList>
    </citation>
    <scope>NUCLEOTIDE SEQUENCE [LARGE SCALE GENOMIC DNA]</scope>
    <source>
        <strain evidence="1 2">DSM 19562</strain>
    </source>
</reference>
<comment type="caution">
    <text evidence="1">The sequence shown here is derived from an EMBL/GenBank/DDBJ whole genome shotgun (WGS) entry which is preliminary data.</text>
</comment>
<dbReference type="RefSeq" id="WP_238253212.1">
    <property type="nucleotide sequence ID" value="NZ_BPQX01000072.1"/>
</dbReference>
<evidence type="ECO:0000313" key="1">
    <source>
        <dbReference type="EMBL" id="MDQ0445070.1"/>
    </source>
</evidence>
<name>A0ABU0HRW9_9HYPH</name>
<gene>
    <name evidence="1" type="ORF">QO016_004597</name>
</gene>
<organism evidence="1 2">
    <name type="scientific">Methylobacterium persicinum</name>
    <dbReference type="NCBI Taxonomy" id="374426"/>
    <lineage>
        <taxon>Bacteria</taxon>
        <taxon>Pseudomonadati</taxon>
        <taxon>Pseudomonadota</taxon>
        <taxon>Alphaproteobacteria</taxon>
        <taxon>Hyphomicrobiales</taxon>
        <taxon>Methylobacteriaceae</taxon>
        <taxon>Methylobacterium</taxon>
    </lineage>
</organism>
<evidence type="ECO:0008006" key="3">
    <source>
        <dbReference type="Google" id="ProtNLM"/>
    </source>
</evidence>
<sequence>MSDSPARIRRAVRSTRPLALGEPEYRRIAASAGRSRGVGFALVAILLAGGAASAEPAIRILDLPFKVREMRGPRSEVATAVATSGLLPIVRAGDGRTASPPIAVVWGEDGGAILTVENGTVAAKPIGREAVEDLVASETPRGALPGTRRALDGPLSAYLTGRGRSPDGAPAATTLTLRERQPLAVSTDPRPVPVATASVPAGDGAVFAARPPRIVPLAGRPAVLAATLTGPDSGSLVLVTRSTADPAAWAVSARTAPGPRPAVAALGDFSGKGIGAATVDSTGRLRLWSLGPDRIEPGPEAAGYTIGDGETDLADTLARDGVVDLALPVAGMPALAVVSGRDGWRERLRVTLPAPAGTGVAVLGEGPAARLVVGLGDGRVAAIALDGGQP</sequence>
<dbReference type="Proteomes" id="UP001236369">
    <property type="component" value="Unassembled WGS sequence"/>
</dbReference>
<proteinExistence type="predicted"/>
<protein>
    <recommendedName>
        <fullName evidence="3">WD40 repeat domain-containing protein</fullName>
    </recommendedName>
</protein>
<evidence type="ECO:0000313" key="2">
    <source>
        <dbReference type="Proteomes" id="UP001236369"/>
    </source>
</evidence>
<accession>A0ABU0HRW9</accession>
<keyword evidence="2" id="KW-1185">Reference proteome</keyword>